<dbReference type="PANTHER" id="PTHR43618:SF8">
    <property type="entry name" value="7ALPHA-HYDROXYSTEROID DEHYDROGENASE"/>
    <property type="match status" value="1"/>
</dbReference>
<dbReference type="GO" id="GO:0008709">
    <property type="term" value="F:cholate 7-alpha-dehydrogenase (NAD+) activity"/>
    <property type="evidence" value="ECO:0007669"/>
    <property type="project" value="TreeGrafter"/>
</dbReference>
<gene>
    <name evidence="4" type="ordered locus">Rsph17025_4256</name>
</gene>
<organism evidence="4">
    <name type="scientific">Cereibacter sphaeroides (strain ATCC 17025 / ATH 2.4.3)</name>
    <name type="common">Rhodobacter sphaeroides</name>
    <dbReference type="NCBI Taxonomy" id="349102"/>
    <lineage>
        <taxon>Bacteria</taxon>
        <taxon>Pseudomonadati</taxon>
        <taxon>Pseudomonadota</taxon>
        <taxon>Alphaproteobacteria</taxon>
        <taxon>Rhodobacterales</taxon>
        <taxon>Paracoccaceae</taxon>
        <taxon>Cereibacter</taxon>
    </lineage>
</organism>
<name>A4X0E1_CERS5</name>
<evidence type="ECO:0000256" key="1">
    <source>
        <dbReference type="ARBA" id="ARBA00006484"/>
    </source>
</evidence>
<keyword evidence="3" id="KW-0560">Oxidoreductase</keyword>
<dbReference type="FunFam" id="3.40.50.720:FF:000084">
    <property type="entry name" value="Short-chain dehydrogenase reductase"/>
    <property type="match status" value="1"/>
</dbReference>
<dbReference type="SUPFAM" id="SSF51735">
    <property type="entry name" value="NAD(P)-binding Rossmann-fold domains"/>
    <property type="match status" value="1"/>
</dbReference>
<dbReference type="InterPro" id="IPR036291">
    <property type="entry name" value="NAD(P)-bd_dom_sf"/>
</dbReference>
<dbReference type="BioCyc" id="RSPH349102:G1G8M-4392-MONOMER"/>
<dbReference type="InterPro" id="IPR052178">
    <property type="entry name" value="Sec_Metab_Biosynth_SDR"/>
</dbReference>
<sequence>MSFDAFAEFRMDGHTVIITGGAQNIGAGFARTLSGAGARVMIADRNGDMAHETAANIARETGNDCRGMACDVTDAADIDAVVKETVAAFGGISTLVNNVGWGGRQPDPAAIPEDEFLTSYKLNTISAYRMSMACLPWLEKAKNASITNSGSFSSAVPASDILPYATAKAALNQMMVSLAHMLARRVRVNSILIGTVITEGYASAGITPEMQERMMHPDNLIGHPGRPQDIANAMLWLCSPAASWVSGQTINVHGGGTVVRLFGS</sequence>
<comment type="similarity">
    <text evidence="1">Belongs to the short-chain dehydrogenases/reductases (SDR) family.</text>
</comment>
<dbReference type="GO" id="GO:0005829">
    <property type="term" value="C:cytosol"/>
    <property type="evidence" value="ECO:0007669"/>
    <property type="project" value="TreeGrafter"/>
</dbReference>
<evidence type="ECO:0000313" key="4">
    <source>
        <dbReference type="EMBL" id="ABP73105.1"/>
    </source>
</evidence>
<dbReference type="eggNOG" id="COG1028">
    <property type="taxonomic scope" value="Bacteria"/>
</dbReference>
<dbReference type="HOGENOM" id="CLU_010194_1_3_5"/>
<dbReference type="Pfam" id="PF13561">
    <property type="entry name" value="adh_short_C2"/>
    <property type="match status" value="1"/>
</dbReference>
<evidence type="ECO:0008006" key="5">
    <source>
        <dbReference type="Google" id="ProtNLM"/>
    </source>
</evidence>
<proteinExistence type="inferred from homology"/>
<protein>
    <recommendedName>
        <fullName evidence="5">7-alpha-hydroxysteroid dehydrogenase</fullName>
    </recommendedName>
</protein>
<dbReference type="PRINTS" id="PR00081">
    <property type="entry name" value="GDHRDH"/>
</dbReference>
<geneLocation type="plasmid" evidence="4">
    <name>pRSPA03</name>
</geneLocation>
<dbReference type="KEGG" id="rsq:Rsph17025_4256"/>
<dbReference type="PROSITE" id="PS00061">
    <property type="entry name" value="ADH_SHORT"/>
    <property type="match status" value="1"/>
</dbReference>
<dbReference type="PANTHER" id="PTHR43618">
    <property type="entry name" value="7-ALPHA-HYDROXYSTEROID DEHYDROGENASE"/>
    <property type="match status" value="1"/>
</dbReference>
<dbReference type="AlphaFoldDB" id="A4X0E1"/>
<reference evidence="4" key="1">
    <citation type="submission" date="2007-04" db="EMBL/GenBank/DDBJ databases">
        <title>Complete sequence of plasmid pRSPA03 of Rhodobacter sphaeroides ATCC 17025.</title>
        <authorList>
            <consortium name="US DOE Joint Genome Institute"/>
            <person name="Copeland A."/>
            <person name="Lucas S."/>
            <person name="Lapidus A."/>
            <person name="Barry K."/>
            <person name="Detter J.C."/>
            <person name="Glavina del Rio T."/>
            <person name="Hammon N."/>
            <person name="Israni S."/>
            <person name="Dalin E."/>
            <person name="Tice H."/>
            <person name="Pitluck S."/>
            <person name="Chertkov O."/>
            <person name="Brettin T."/>
            <person name="Bruce D."/>
            <person name="Han C."/>
            <person name="Schmutz J."/>
            <person name="Larimer F."/>
            <person name="Land M."/>
            <person name="Hauser L."/>
            <person name="Kyrpides N."/>
            <person name="Kim E."/>
            <person name="Richardson P."/>
            <person name="Mackenzie C."/>
            <person name="Choudhary M."/>
            <person name="Donohue T.J."/>
            <person name="Kaplan S."/>
        </authorList>
    </citation>
    <scope>NUCLEOTIDE SEQUENCE [LARGE SCALE GENOMIC DNA]</scope>
    <source>
        <strain evidence="4">ATCC 17025</strain>
        <plasmid evidence="4">pRSPA03</plasmid>
    </source>
</reference>
<dbReference type="Gene3D" id="3.40.50.720">
    <property type="entry name" value="NAD(P)-binding Rossmann-like Domain"/>
    <property type="match status" value="1"/>
</dbReference>
<evidence type="ECO:0000256" key="3">
    <source>
        <dbReference type="ARBA" id="ARBA00023002"/>
    </source>
</evidence>
<evidence type="ECO:0000256" key="2">
    <source>
        <dbReference type="ARBA" id="ARBA00022857"/>
    </source>
</evidence>
<keyword evidence="2" id="KW-0521">NADP</keyword>
<dbReference type="InterPro" id="IPR020904">
    <property type="entry name" value="Sc_DH/Rdtase_CS"/>
</dbReference>
<dbReference type="EMBL" id="CP000664">
    <property type="protein sequence ID" value="ABP73105.1"/>
    <property type="molecule type" value="Genomic_DNA"/>
</dbReference>
<accession>A4X0E1</accession>
<keyword evidence="4" id="KW-0614">Plasmid</keyword>
<dbReference type="InterPro" id="IPR002347">
    <property type="entry name" value="SDR_fam"/>
</dbReference>